<gene>
    <name evidence="1" type="ORF">WA026_015590</name>
</gene>
<keyword evidence="2" id="KW-1185">Reference proteome</keyword>
<organism evidence="1 2">
    <name type="scientific">Henosepilachna vigintioctopunctata</name>
    <dbReference type="NCBI Taxonomy" id="420089"/>
    <lineage>
        <taxon>Eukaryota</taxon>
        <taxon>Metazoa</taxon>
        <taxon>Ecdysozoa</taxon>
        <taxon>Arthropoda</taxon>
        <taxon>Hexapoda</taxon>
        <taxon>Insecta</taxon>
        <taxon>Pterygota</taxon>
        <taxon>Neoptera</taxon>
        <taxon>Endopterygota</taxon>
        <taxon>Coleoptera</taxon>
        <taxon>Polyphaga</taxon>
        <taxon>Cucujiformia</taxon>
        <taxon>Coccinelloidea</taxon>
        <taxon>Coccinellidae</taxon>
        <taxon>Epilachninae</taxon>
        <taxon>Epilachnini</taxon>
        <taxon>Henosepilachna</taxon>
    </lineage>
</organism>
<dbReference type="Proteomes" id="UP001431783">
    <property type="component" value="Unassembled WGS sequence"/>
</dbReference>
<dbReference type="AlphaFoldDB" id="A0AAW1V7E4"/>
<name>A0AAW1V7E4_9CUCU</name>
<reference evidence="1 2" key="1">
    <citation type="submission" date="2023-03" db="EMBL/GenBank/DDBJ databases">
        <title>Genome insight into feeding habits of ladybird beetles.</title>
        <authorList>
            <person name="Li H.-S."/>
            <person name="Huang Y.-H."/>
            <person name="Pang H."/>
        </authorList>
    </citation>
    <scope>NUCLEOTIDE SEQUENCE [LARGE SCALE GENOMIC DNA]</scope>
    <source>
        <strain evidence="1">SYSU_2023b</strain>
        <tissue evidence="1">Whole body</tissue>
    </source>
</reference>
<sequence>MRFFLIVPKYESVPLLVQKLPSFGKSFSEAVDVAVQHQYLRSIFFKLGQVDSSAFRKCCVNLKKFCIPNIVCIELI</sequence>
<comment type="caution">
    <text evidence="1">The sequence shown here is derived from an EMBL/GenBank/DDBJ whole genome shotgun (WGS) entry which is preliminary data.</text>
</comment>
<evidence type="ECO:0000313" key="1">
    <source>
        <dbReference type="EMBL" id="KAK9891627.1"/>
    </source>
</evidence>
<dbReference type="EMBL" id="JARQZJ010000129">
    <property type="protein sequence ID" value="KAK9891627.1"/>
    <property type="molecule type" value="Genomic_DNA"/>
</dbReference>
<accession>A0AAW1V7E4</accession>
<evidence type="ECO:0000313" key="2">
    <source>
        <dbReference type="Proteomes" id="UP001431783"/>
    </source>
</evidence>
<protein>
    <submittedName>
        <fullName evidence="1">Uncharacterized protein</fullName>
    </submittedName>
</protein>
<proteinExistence type="predicted"/>